<gene>
    <name evidence="2" type="ORF">KZC48_09465</name>
</gene>
<organism evidence="2 3">
    <name type="scientific">Microbacterium aurantiacum</name>
    <dbReference type="NCBI Taxonomy" id="162393"/>
    <lineage>
        <taxon>Bacteria</taxon>
        <taxon>Bacillati</taxon>
        <taxon>Actinomycetota</taxon>
        <taxon>Actinomycetes</taxon>
        <taxon>Micrococcales</taxon>
        <taxon>Microbacteriaceae</taxon>
        <taxon>Microbacterium</taxon>
    </lineage>
</organism>
<dbReference type="RefSeq" id="WP_301134138.1">
    <property type="nucleotide sequence ID" value="NZ_BAAAUQ010000014.1"/>
</dbReference>
<evidence type="ECO:0000256" key="1">
    <source>
        <dbReference type="SAM" id="Phobius"/>
    </source>
</evidence>
<evidence type="ECO:0000313" key="2">
    <source>
        <dbReference type="EMBL" id="MDN4464627.1"/>
    </source>
</evidence>
<feature type="transmembrane region" description="Helical" evidence="1">
    <location>
        <begin position="161"/>
        <end position="180"/>
    </location>
</feature>
<dbReference type="PANTHER" id="PTHR36178:SF1">
    <property type="entry name" value="SODIUM_GLUTAMATE SYMPORTER"/>
    <property type="match status" value="1"/>
</dbReference>
<keyword evidence="1" id="KW-0812">Transmembrane</keyword>
<dbReference type="EMBL" id="JAHWXI010000009">
    <property type="protein sequence ID" value="MDN4464627.1"/>
    <property type="molecule type" value="Genomic_DNA"/>
</dbReference>
<proteinExistence type="predicted"/>
<evidence type="ECO:0000313" key="3">
    <source>
        <dbReference type="Proteomes" id="UP001172731"/>
    </source>
</evidence>
<protein>
    <recommendedName>
        <fullName evidence="4">Sodium/glutamate symporter</fullName>
    </recommendedName>
</protein>
<keyword evidence="3" id="KW-1185">Reference proteome</keyword>
<feature type="transmembrane region" description="Helical" evidence="1">
    <location>
        <begin position="186"/>
        <end position="204"/>
    </location>
</feature>
<sequence length="224" mass="23861">MAVAILLSVGILWGLRAVAGMLGTDIFDNFPLFPVTVIGGFVVQWVATRFGVAHHIDKRAVSGLSAVALDALVVSAIGTMSLATLGANVPALVTLSVVGVGWSVVSLTWLGGRFHRRNWFEHAIADFGQSQGNVATGFVLADMVDPERRTNTANDYGYKQLLYEPFLGGGLLTALSVPLIGRFGLVAFTLVSVIVTMAVGWCGTRNARAQRLTPSPRHMGRSRP</sequence>
<feature type="transmembrane region" description="Helical" evidence="1">
    <location>
        <begin position="29"/>
        <end position="48"/>
    </location>
</feature>
<evidence type="ECO:0008006" key="4">
    <source>
        <dbReference type="Google" id="ProtNLM"/>
    </source>
</evidence>
<feature type="transmembrane region" description="Helical" evidence="1">
    <location>
        <begin position="89"/>
        <end position="110"/>
    </location>
</feature>
<dbReference type="InterPro" id="IPR004445">
    <property type="entry name" value="GltS"/>
</dbReference>
<dbReference type="Proteomes" id="UP001172731">
    <property type="component" value="Unassembled WGS sequence"/>
</dbReference>
<dbReference type="PANTHER" id="PTHR36178">
    <property type="entry name" value="SLR0625 PROTEIN"/>
    <property type="match status" value="1"/>
</dbReference>
<keyword evidence="1" id="KW-0472">Membrane</keyword>
<comment type="caution">
    <text evidence="2">The sequence shown here is derived from an EMBL/GenBank/DDBJ whole genome shotgun (WGS) entry which is preliminary data.</text>
</comment>
<feature type="transmembrane region" description="Helical" evidence="1">
    <location>
        <begin position="60"/>
        <end position="83"/>
    </location>
</feature>
<name>A0ABT8FTI7_9MICO</name>
<keyword evidence="1" id="KW-1133">Transmembrane helix</keyword>
<reference evidence="2" key="1">
    <citation type="submission" date="2021-06" db="EMBL/GenBank/DDBJ databases">
        <title>Genome-based taxonomic framework of Microbacterium strains isolated from marine environment, the description of four new species and reclassification of four preexisting species.</title>
        <authorList>
            <person name="Lee S.D."/>
            <person name="Kim S.-M."/>
            <person name="Byeon Y.-S."/>
            <person name="Yang H.L."/>
            <person name="Kim I.S."/>
        </authorList>
    </citation>
    <scope>NUCLEOTIDE SEQUENCE</scope>
    <source>
        <strain evidence="2">KACC 20510</strain>
    </source>
</reference>
<accession>A0ABT8FTI7</accession>